<dbReference type="InterPro" id="IPR002491">
    <property type="entry name" value="ABC_transptr_periplasmic_BD"/>
</dbReference>
<evidence type="ECO:0000313" key="7">
    <source>
        <dbReference type="EMBL" id="MBB3997139.1"/>
    </source>
</evidence>
<organism evidence="7 8">
    <name type="scientific">Aureimonas pseudogalii</name>
    <dbReference type="NCBI Taxonomy" id="1744844"/>
    <lineage>
        <taxon>Bacteria</taxon>
        <taxon>Pseudomonadati</taxon>
        <taxon>Pseudomonadota</taxon>
        <taxon>Alphaproteobacteria</taxon>
        <taxon>Hyphomicrobiales</taxon>
        <taxon>Aurantimonadaceae</taxon>
        <taxon>Aureimonas</taxon>
    </lineage>
</organism>
<comment type="caution">
    <text evidence="7">The sequence shown here is derived from an EMBL/GenBank/DDBJ whole genome shotgun (WGS) entry which is preliminary data.</text>
</comment>
<evidence type="ECO:0000256" key="2">
    <source>
        <dbReference type="ARBA" id="ARBA00008814"/>
    </source>
</evidence>
<evidence type="ECO:0000256" key="3">
    <source>
        <dbReference type="ARBA" id="ARBA00022448"/>
    </source>
</evidence>
<dbReference type="PROSITE" id="PS51257">
    <property type="entry name" value="PROKAR_LIPOPROTEIN"/>
    <property type="match status" value="1"/>
</dbReference>
<gene>
    <name evidence="7" type="ORF">GGR04_000960</name>
</gene>
<dbReference type="GO" id="GO:0030288">
    <property type="term" value="C:outer membrane-bounded periplasmic space"/>
    <property type="evidence" value="ECO:0007669"/>
    <property type="project" value="TreeGrafter"/>
</dbReference>
<dbReference type="Proteomes" id="UP000542776">
    <property type="component" value="Unassembled WGS sequence"/>
</dbReference>
<keyword evidence="5" id="KW-0732">Signal</keyword>
<evidence type="ECO:0000259" key="6">
    <source>
        <dbReference type="PROSITE" id="PS50983"/>
    </source>
</evidence>
<keyword evidence="4" id="KW-0410">Iron transport</keyword>
<dbReference type="PROSITE" id="PS51318">
    <property type="entry name" value="TAT"/>
    <property type="match status" value="1"/>
</dbReference>
<comment type="similarity">
    <text evidence="2">Belongs to the bacterial solute-binding protein 8 family.</text>
</comment>
<dbReference type="PROSITE" id="PS50983">
    <property type="entry name" value="FE_B12_PBP"/>
    <property type="match status" value="1"/>
</dbReference>
<feature type="domain" description="Fe/B12 periplasmic-binding" evidence="6">
    <location>
        <begin position="54"/>
        <end position="320"/>
    </location>
</feature>
<accession>A0A7W6EFW7</accession>
<dbReference type="AlphaFoldDB" id="A0A7W6EFW7"/>
<dbReference type="InterPro" id="IPR006311">
    <property type="entry name" value="TAT_signal"/>
</dbReference>
<sequence>MRGRLVAPTRRGVLTALGGGLFAACLGAGPARAEGEIRITHAFGETVLPGAARRVVSLGFTTQDTLLALGVVPLAVRGWFGDQPHSVWPWAQPLLGGAEPQVILGEVAMETVAALRPDLVVAIGSGVSEAEYAVLSQIAPTLMHDARHSGYGTPWDEMTRTIARAVGREALGEERIASTSGAFAEARARHPEWAARTGVAAYHFGGDTGAFASGDTRGRFLAELGFRSPATIETLAAGNFFAALSPEDLAPLDVDLLVWVSSQDAVPDLAALPMRKLLTAHREGREVMAGSLVAAAMSFGSVLSLPFALRELEADIAAALDGTPATPVASAVRAGLAP</sequence>
<keyword evidence="3" id="KW-0813">Transport</keyword>
<dbReference type="SUPFAM" id="SSF53807">
    <property type="entry name" value="Helical backbone' metal receptor"/>
    <property type="match status" value="1"/>
</dbReference>
<keyword evidence="8" id="KW-1185">Reference proteome</keyword>
<dbReference type="EMBL" id="JACIEK010000001">
    <property type="protein sequence ID" value="MBB3997139.1"/>
    <property type="molecule type" value="Genomic_DNA"/>
</dbReference>
<dbReference type="RefSeq" id="WP_183198369.1">
    <property type="nucleotide sequence ID" value="NZ_JACIEK010000001.1"/>
</dbReference>
<dbReference type="InterPro" id="IPR051313">
    <property type="entry name" value="Bact_iron-sidero_bind"/>
</dbReference>
<dbReference type="GO" id="GO:1901678">
    <property type="term" value="P:iron coordination entity transport"/>
    <property type="evidence" value="ECO:0007669"/>
    <property type="project" value="UniProtKB-ARBA"/>
</dbReference>
<proteinExistence type="inferred from homology"/>
<evidence type="ECO:0000313" key="8">
    <source>
        <dbReference type="Proteomes" id="UP000542776"/>
    </source>
</evidence>
<reference evidence="7 8" key="1">
    <citation type="submission" date="2020-08" db="EMBL/GenBank/DDBJ databases">
        <title>Genomic Encyclopedia of Type Strains, Phase IV (KMG-IV): sequencing the most valuable type-strain genomes for metagenomic binning, comparative biology and taxonomic classification.</title>
        <authorList>
            <person name="Goeker M."/>
        </authorList>
    </citation>
    <scope>NUCLEOTIDE SEQUENCE [LARGE SCALE GENOMIC DNA]</scope>
    <source>
        <strain evidence="7 8">DSM 102238</strain>
    </source>
</reference>
<dbReference type="CDD" id="cd01146">
    <property type="entry name" value="FhuD"/>
    <property type="match status" value="1"/>
</dbReference>
<name>A0A7W6EFW7_9HYPH</name>
<dbReference type="PANTHER" id="PTHR30532:SF24">
    <property type="entry name" value="FERRIC ENTEROBACTIN-BINDING PERIPLASMIC PROTEIN FEPB"/>
    <property type="match status" value="1"/>
</dbReference>
<keyword evidence="4" id="KW-0408">Iron</keyword>
<dbReference type="PANTHER" id="PTHR30532">
    <property type="entry name" value="IRON III DICITRATE-BINDING PERIPLASMIC PROTEIN"/>
    <property type="match status" value="1"/>
</dbReference>
<protein>
    <submittedName>
        <fullName evidence="7">Iron complex transport system substrate-binding protein</fullName>
    </submittedName>
</protein>
<keyword evidence="4" id="KW-0406">Ion transport</keyword>
<comment type="subcellular location">
    <subcellularLocation>
        <location evidence="1">Cell envelope</location>
    </subcellularLocation>
</comment>
<evidence type="ECO:0000256" key="1">
    <source>
        <dbReference type="ARBA" id="ARBA00004196"/>
    </source>
</evidence>
<dbReference type="Gene3D" id="3.40.50.1980">
    <property type="entry name" value="Nitrogenase molybdenum iron protein domain"/>
    <property type="match status" value="2"/>
</dbReference>
<dbReference type="Pfam" id="PF01497">
    <property type="entry name" value="Peripla_BP_2"/>
    <property type="match status" value="1"/>
</dbReference>
<evidence type="ECO:0000256" key="5">
    <source>
        <dbReference type="ARBA" id="ARBA00022729"/>
    </source>
</evidence>
<evidence type="ECO:0000256" key="4">
    <source>
        <dbReference type="ARBA" id="ARBA00022496"/>
    </source>
</evidence>